<dbReference type="EMBL" id="MTKT01000785">
    <property type="protein sequence ID" value="OWM88872.1"/>
    <property type="molecule type" value="Genomic_DNA"/>
</dbReference>
<dbReference type="PROSITE" id="PS51473">
    <property type="entry name" value="GNK2"/>
    <property type="match status" value="1"/>
</dbReference>
<evidence type="ECO:0000256" key="2">
    <source>
        <dbReference type="ARBA" id="ARBA00022529"/>
    </source>
</evidence>
<dbReference type="InterPro" id="IPR002902">
    <property type="entry name" value="GNK2"/>
</dbReference>
<evidence type="ECO:0000256" key="9">
    <source>
        <dbReference type="ARBA" id="ARBA00022949"/>
    </source>
</evidence>
<keyword evidence="8" id="KW-0611">Plant defense</keyword>
<evidence type="ECO:0000256" key="11">
    <source>
        <dbReference type="ARBA" id="ARBA00023035"/>
    </source>
</evidence>
<evidence type="ECO:0000313" key="17">
    <source>
        <dbReference type="Proteomes" id="UP000197138"/>
    </source>
</evidence>
<evidence type="ECO:0000256" key="5">
    <source>
        <dbReference type="ARBA" id="ARBA00022729"/>
    </source>
</evidence>
<keyword evidence="6" id="KW-0430">Lectin</keyword>
<evidence type="ECO:0000256" key="4">
    <source>
        <dbReference type="ARBA" id="ARBA00022581"/>
    </source>
</evidence>
<dbReference type="InterPro" id="IPR051378">
    <property type="entry name" value="Cell2Cell_Antifungal"/>
</dbReference>
<keyword evidence="9" id="KW-0965">Cell junction</keyword>
<dbReference type="PANTHER" id="PTHR32080">
    <property type="entry name" value="ANTIFUNGAL PROTEIN GINKBILOBIN-2-LIKE"/>
    <property type="match status" value="1"/>
</dbReference>
<accession>A0A218XX58</accession>
<evidence type="ECO:0000256" key="12">
    <source>
        <dbReference type="ARBA" id="ARBA00023157"/>
    </source>
</evidence>
<organism evidence="16 17">
    <name type="scientific">Punica granatum</name>
    <name type="common">Pomegranate</name>
    <dbReference type="NCBI Taxonomy" id="22663"/>
    <lineage>
        <taxon>Eukaryota</taxon>
        <taxon>Viridiplantae</taxon>
        <taxon>Streptophyta</taxon>
        <taxon>Embryophyta</taxon>
        <taxon>Tracheophyta</taxon>
        <taxon>Spermatophyta</taxon>
        <taxon>Magnoliopsida</taxon>
        <taxon>eudicotyledons</taxon>
        <taxon>Gunneridae</taxon>
        <taxon>Pentapetalae</taxon>
        <taxon>rosids</taxon>
        <taxon>malvids</taxon>
        <taxon>Myrtales</taxon>
        <taxon>Lythraceae</taxon>
        <taxon>Punica</taxon>
    </lineage>
</organism>
<evidence type="ECO:0000256" key="6">
    <source>
        <dbReference type="ARBA" id="ARBA00022734"/>
    </source>
</evidence>
<comment type="subcellular location">
    <subcellularLocation>
        <location evidence="13">Cell junction</location>
        <location evidence="13">Plasmodesma</location>
    </subcellularLocation>
    <subcellularLocation>
        <location evidence="1">Cell membrane</location>
        <topology evidence="1">Single-pass type I membrane protein</topology>
    </subcellularLocation>
</comment>
<evidence type="ECO:0000256" key="7">
    <source>
        <dbReference type="ARBA" id="ARBA00022737"/>
    </source>
</evidence>
<evidence type="ECO:0000256" key="8">
    <source>
        <dbReference type="ARBA" id="ARBA00022821"/>
    </source>
</evidence>
<keyword evidence="12" id="KW-1015">Disulfide bond</keyword>
<keyword evidence="7" id="KW-0677">Repeat</keyword>
<reference evidence="17" key="1">
    <citation type="journal article" date="2017" name="Plant J.">
        <title>The pomegranate (Punica granatum L.) genome and the genomics of punicalagin biosynthesis.</title>
        <authorList>
            <person name="Qin G."/>
            <person name="Xu C."/>
            <person name="Ming R."/>
            <person name="Tang H."/>
            <person name="Guyot R."/>
            <person name="Kramer E.M."/>
            <person name="Hu Y."/>
            <person name="Yi X."/>
            <person name="Qi Y."/>
            <person name="Xu X."/>
            <person name="Gao Z."/>
            <person name="Pan H."/>
            <person name="Jian J."/>
            <person name="Tian Y."/>
            <person name="Yue Z."/>
            <person name="Xu Y."/>
        </authorList>
    </citation>
    <scope>NUCLEOTIDE SEQUENCE [LARGE SCALE GENOMIC DNA]</scope>
    <source>
        <strain evidence="17">cv. Dabenzi</strain>
    </source>
</reference>
<dbReference type="Proteomes" id="UP000197138">
    <property type="component" value="Unassembled WGS sequence"/>
</dbReference>
<comment type="similarity">
    <text evidence="14">Belongs to the cysteine-rich repeat secretory protein family. Plasmodesmata-located proteins (PDLD) subfamily.</text>
</comment>
<dbReference type="GO" id="GO:0005886">
    <property type="term" value="C:plasma membrane"/>
    <property type="evidence" value="ECO:0007669"/>
    <property type="project" value="UniProtKB-SubCell"/>
</dbReference>
<dbReference type="GO" id="GO:0050832">
    <property type="term" value="P:defense response to fungus"/>
    <property type="evidence" value="ECO:0007669"/>
    <property type="project" value="UniProtKB-KW"/>
</dbReference>
<protein>
    <recommendedName>
        <fullName evidence="15">Gnk2-homologous domain-containing protein</fullName>
    </recommendedName>
</protein>
<keyword evidence="11" id="KW-0465">Mannose-binding</keyword>
<comment type="caution">
    <text evidence="16">The sequence shown here is derived from an EMBL/GenBank/DDBJ whole genome shotgun (WGS) entry which is preliminary data.</text>
</comment>
<dbReference type="PANTHER" id="PTHR32080:SF54">
    <property type="entry name" value="GNK2-HOMOLOGOUS DOMAIN-CONTAINING PROTEIN"/>
    <property type="match status" value="1"/>
</dbReference>
<keyword evidence="10" id="KW-0044">Antibiotic</keyword>
<gene>
    <name evidence="16" type="ORF">CDL15_Pgr020826</name>
</gene>
<feature type="domain" description="Gnk2-homologous" evidence="15">
    <location>
        <begin position="8"/>
        <end position="115"/>
    </location>
</feature>
<dbReference type="GO" id="GO:0005537">
    <property type="term" value="F:D-mannose binding"/>
    <property type="evidence" value="ECO:0007669"/>
    <property type="project" value="UniProtKB-KW"/>
</dbReference>
<evidence type="ECO:0000313" key="16">
    <source>
        <dbReference type="EMBL" id="OWM88872.1"/>
    </source>
</evidence>
<dbReference type="GO" id="GO:0009506">
    <property type="term" value="C:plasmodesma"/>
    <property type="evidence" value="ECO:0007669"/>
    <property type="project" value="UniProtKB-SubCell"/>
</dbReference>
<evidence type="ECO:0000256" key="1">
    <source>
        <dbReference type="ARBA" id="ARBA00004251"/>
    </source>
</evidence>
<keyword evidence="4" id="KW-0945">Host-virus interaction</keyword>
<sequence length="117" mass="13162">MILGEPSTNLKYKFCSAQKNGLRGFDKDIVDAVLGEIAFLADERGYDLYISKGVPPDAPRVFFFGHGAWDGMLSHQECEDCLGEAHDQLNDFCASYTGGQIQLRGCRLRFEEYPFIE</sequence>
<dbReference type="GO" id="GO:0042742">
    <property type="term" value="P:defense response to bacterium"/>
    <property type="evidence" value="ECO:0007669"/>
    <property type="project" value="UniProtKB-KW"/>
</dbReference>
<dbReference type="GO" id="GO:0031640">
    <property type="term" value="P:killing of cells of another organism"/>
    <property type="evidence" value="ECO:0007669"/>
    <property type="project" value="UniProtKB-KW"/>
</dbReference>
<dbReference type="CDD" id="cd23509">
    <property type="entry name" value="Gnk2-like"/>
    <property type="match status" value="1"/>
</dbReference>
<keyword evidence="2" id="KW-0929">Antimicrobial</keyword>
<keyword evidence="5" id="KW-0732">Signal</keyword>
<evidence type="ECO:0000256" key="10">
    <source>
        <dbReference type="ARBA" id="ARBA00023022"/>
    </source>
</evidence>
<dbReference type="AlphaFoldDB" id="A0A218XX58"/>
<dbReference type="InterPro" id="IPR038408">
    <property type="entry name" value="GNK2_sf"/>
</dbReference>
<evidence type="ECO:0000259" key="15">
    <source>
        <dbReference type="PROSITE" id="PS51473"/>
    </source>
</evidence>
<evidence type="ECO:0000256" key="13">
    <source>
        <dbReference type="ARBA" id="ARBA00024184"/>
    </source>
</evidence>
<dbReference type="Gene3D" id="3.30.430.20">
    <property type="entry name" value="Gnk2 domain, C-X8-C-X2-C motif"/>
    <property type="match status" value="1"/>
</dbReference>
<keyword evidence="3" id="KW-0295">Fungicide</keyword>
<name>A0A218XX58_PUNGR</name>
<proteinExistence type="inferred from homology"/>
<evidence type="ECO:0000256" key="3">
    <source>
        <dbReference type="ARBA" id="ARBA00022577"/>
    </source>
</evidence>
<evidence type="ECO:0000256" key="14">
    <source>
        <dbReference type="ARBA" id="ARBA00038393"/>
    </source>
</evidence>